<keyword evidence="2" id="KW-1185">Reference proteome</keyword>
<dbReference type="Proteomes" id="UP000785679">
    <property type="component" value="Unassembled WGS sequence"/>
</dbReference>
<gene>
    <name evidence="1" type="ORF">FGO68_gene3225</name>
</gene>
<evidence type="ECO:0000313" key="1">
    <source>
        <dbReference type="EMBL" id="TNV83762.1"/>
    </source>
</evidence>
<sequence>MSNPAVDIVQVASSSTQEGNVGEEYWDTNHLTLTNLGNIPVVAVTEDKVYFARKRYTKFTLGKLHSKYLILEVLSYSSWRHKIVKLLGETTSMLRYLLYSNYSMVKANLKEVGCHDTSKYSMKAFVLNRAIMSDEAPIKVQVQSYRHIKYIREYCRLNPKILISQFQFGPLKRQQLSNMLIRKNLEHKEIKEALIEIFSKMHVEKIKFSSVIMCFSGISKAIRYNSSIKKLKVENISNQALRQLTQKLQFPDMLQSKMIQFKRQYLNEAEPYLVNLQDQYYSEIDSHLPTFKEFFEDSMIPSIFLSDEVLQPYELLSEKAIQVDHLSLSISPILGGIENLFHFLIAFRPRRSLSITFVKIESIFTLYSIFIGLLTMHGPPYNMFSQKISIKIPLISPLLQDAFNQAFQEFEFKFLSEIDYTKKKNPWLIAQRKSEALVGFNQIQNQINAEKYYSSLFKQRKPQVPNGLYKPVIELHFTQVINLLLYANFQGYDLRECSLLNQQKKVHDFCEYQGLLQKINDSPQKNMMKMLKISGFIQLVIPFVSACLKKMPHLNSLDIKITLNEKNDDNPNEKKKWDQECKSALGDIGQILIDRGGLKQLKLCVPKSFKDINSLEERKNSRYGLTVKFVKGLMAKPDNIQKLKLRSIIHFDQLELMKTIENSKQLKDLAFTLSGPPISTVAFNKANSMFALGKPACSQEQSVFEGGTYETIFLQHVDIVRSLKKLEKVKMECTVSSMGKWNFYALCIPALPALKEVSIIRGNKKMDCRDIWQLQGWTDTRNLLKVISESNSIKKIYCDVCLPIDEITKLLSAKTFPVYFEDRGKKYGFNEFMELHKATNRMHYLNVKMSGLEDTTKENKANLRVPEQNVVDAMLTVKENRPWIGVIQILQPK</sequence>
<comment type="caution">
    <text evidence="1">The sequence shown here is derived from an EMBL/GenBank/DDBJ whole genome shotgun (WGS) entry which is preliminary data.</text>
</comment>
<name>A0A8J8T621_HALGN</name>
<organism evidence="1 2">
    <name type="scientific">Halteria grandinella</name>
    <dbReference type="NCBI Taxonomy" id="5974"/>
    <lineage>
        <taxon>Eukaryota</taxon>
        <taxon>Sar</taxon>
        <taxon>Alveolata</taxon>
        <taxon>Ciliophora</taxon>
        <taxon>Intramacronucleata</taxon>
        <taxon>Spirotrichea</taxon>
        <taxon>Stichotrichia</taxon>
        <taxon>Sporadotrichida</taxon>
        <taxon>Halteriidae</taxon>
        <taxon>Halteria</taxon>
    </lineage>
</organism>
<reference evidence="1" key="1">
    <citation type="submission" date="2019-06" db="EMBL/GenBank/DDBJ databases">
        <authorList>
            <person name="Zheng W."/>
        </authorList>
    </citation>
    <scope>NUCLEOTIDE SEQUENCE</scope>
    <source>
        <strain evidence="1">QDHG01</strain>
    </source>
</reference>
<dbReference type="EMBL" id="RRYP01003492">
    <property type="protein sequence ID" value="TNV83762.1"/>
    <property type="molecule type" value="Genomic_DNA"/>
</dbReference>
<evidence type="ECO:0000313" key="2">
    <source>
        <dbReference type="Proteomes" id="UP000785679"/>
    </source>
</evidence>
<accession>A0A8J8T621</accession>
<proteinExistence type="predicted"/>
<protein>
    <submittedName>
        <fullName evidence="1">Uncharacterized protein</fullName>
    </submittedName>
</protein>
<dbReference type="AlphaFoldDB" id="A0A8J8T621"/>